<evidence type="ECO:0000313" key="2">
    <source>
        <dbReference type="Proteomes" id="UP000197157"/>
    </source>
</evidence>
<dbReference type="Proteomes" id="UP000197157">
    <property type="component" value="Chromosome"/>
</dbReference>
<dbReference type="EMBL" id="CP022117">
    <property type="protein sequence ID" value="ASG15951.1"/>
    <property type="molecule type" value="Genomic_DNA"/>
</dbReference>
<protein>
    <submittedName>
        <fullName evidence="1">Host nuclease inhibitor protein</fullName>
    </submittedName>
</protein>
<dbReference type="AlphaFoldDB" id="A0A2C9NZ49"/>
<reference evidence="1 2" key="1">
    <citation type="submission" date="2017-06" db="EMBL/GenBank/DDBJ databases">
        <title>Salmonella reference genomes for public health.</title>
        <authorList>
            <person name="Robertson J."/>
            <person name="Yoshida C."/>
            <person name="Gurnik S."/>
            <person name="Nash J."/>
        </authorList>
    </citation>
    <scope>NUCLEOTIDE SEQUENCE [LARGE SCALE GENOMIC DNA]</scope>
    <source>
        <strain evidence="1 2">S-1643</strain>
    </source>
</reference>
<accession>A0A2C9NZ49</accession>
<proteinExistence type="predicted"/>
<sequence>MMKKIVAYAWASGLIEFGQTCPGGALPILIGEENSVRERVDVLTRHSRTSDDIFVPGIPEAASQDEGMNALTRFVKELNKRENK</sequence>
<gene>
    <name evidence="1" type="ORF">LFZ25_08300</name>
</gene>
<name>A0A2C9NZ49_SALET</name>
<evidence type="ECO:0000313" key="1">
    <source>
        <dbReference type="EMBL" id="ASG15951.1"/>
    </source>
</evidence>
<organism evidence="1 2">
    <name type="scientific">Salmonella enterica subsp. enterica serovar Macclesfield str. S-1643</name>
    <dbReference type="NCBI Taxonomy" id="1242107"/>
    <lineage>
        <taxon>Bacteria</taxon>
        <taxon>Pseudomonadati</taxon>
        <taxon>Pseudomonadota</taxon>
        <taxon>Gammaproteobacteria</taxon>
        <taxon>Enterobacterales</taxon>
        <taxon>Enterobacteriaceae</taxon>
        <taxon>Salmonella</taxon>
    </lineage>
</organism>